<evidence type="ECO:0000256" key="1">
    <source>
        <dbReference type="ARBA" id="ARBA00001974"/>
    </source>
</evidence>
<evidence type="ECO:0000256" key="4">
    <source>
        <dbReference type="ARBA" id="ARBA00022827"/>
    </source>
</evidence>
<name>A0AAJ0ATV9_9PEZI</name>
<evidence type="ECO:0000256" key="2">
    <source>
        <dbReference type="ARBA" id="ARBA00007992"/>
    </source>
</evidence>
<dbReference type="Gene3D" id="3.50.50.60">
    <property type="entry name" value="FAD/NAD(P)-binding domain"/>
    <property type="match status" value="2"/>
</dbReference>
<dbReference type="PRINTS" id="PR00420">
    <property type="entry name" value="RNGMNOXGNASE"/>
</dbReference>
<keyword evidence="10" id="KW-1185">Reference proteome</keyword>
<dbReference type="InterPro" id="IPR050562">
    <property type="entry name" value="FAD_mOase_fung"/>
</dbReference>
<comment type="similarity">
    <text evidence="2">Belongs to the paxM FAD-dependent monooxygenase family.</text>
</comment>
<dbReference type="Pfam" id="PF01494">
    <property type="entry name" value="FAD_binding_3"/>
    <property type="match status" value="2"/>
</dbReference>
<evidence type="ECO:0000256" key="5">
    <source>
        <dbReference type="ARBA" id="ARBA00023002"/>
    </source>
</evidence>
<keyword evidence="3" id="KW-0285">Flavoprotein</keyword>
<keyword evidence="6" id="KW-0503">Monooxygenase</keyword>
<dbReference type="RefSeq" id="XP_060432571.1">
    <property type="nucleotide sequence ID" value="XM_060580960.1"/>
</dbReference>
<feature type="domain" description="FAD-binding" evidence="8">
    <location>
        <begin position="4"/>
        <end position="156"/>
    </location>
</feature>
<evidence type="ECO:0000256" key="7">
    <source>
        <dbReference type="SAM" id="MobiDB-lite"/>
    </source>
</evidence>
<gene>
    <name evidence="9" type="ORF">BDP55DRAFT_766282</name>
</gene>
<keyword evidence="4" id="KW-0274">FAD</keyword>
<sequence length="260" mass="28314">MGLKIAIVGGSIAGLTLANMLEKFDGLDYTLLEAYPSIAPQVGASIGLLPNGLRILEQLGCYQRIRELAEDCNHRMNCREVGGRLLYCSGLVTISERLEEETGYPCNVLPNKCVIDVETTESGVAAHTRDAATYTGDILVGADGVHSIIREEMWCTSHHTAFSRGRGYVAISAPRNRVYWLMFVALGKTYHGSADIPRFSKLDEAALVAALVFLEEHVFSKWHCGRIVLVGDSAHKVHPITAQGGNGALESNQQHTYSTP</sequence>
<feature type="domain" description="FAD-binding" evidence="8">
    <location>
        <begin position="215"/>
        <end position="249"/>
    </location>
</feature>
<feature type="compositionally biased region" description="Polar residues" evidence="7">
    <location>
        <begin position="249"/>
        <end position="260"/>
    </location>
</feature>
<dbReference type="PANTHER" id="PTHR47356:SF2">
    <property type="entry name" value="FAD-BINDING DOMAIN-CONTAINING PROTEIN-RELATED"/>
    <property type="match status" value="1"/>
</dbReference>
<dbReference type="InterPro" id="IPR002938">
    <property type="entry name" value="FAD-bd"/>
</dbReference>
<feature type="region of interest" description="Disordered" evidence="7">
    <location>
        <begin position="241"/>
        <end position="260"/>
    </location>
</feature>
<comment type="caution">
    <text evidence="9">The sequence shown here is derived from an EMBL/GenBank/DDBJ whole genome shotgun (WGS) entry which is preliminary data.</text>
</comment>
<dbReference type="Proteomes" id="UP001224890">
    <property type="component" value="Unassembled WGS sequence"/>
</dbReference>
<evidence type="ECO:0000256" key="3">
    <source>
        <dbReference type="ARBA" id="ARBA00022630"/>
    </source>
</evidence>
<keyword evidence="5" id="KW-0560">Oxidoreductase</keyword>
<evidence type="ECO:0000313" key="9">
    <source>
        <dbReference type="EMBL" id="KAK1688876.1"/>
    </source>
</evidence>
<reference evidence="9" key="1">
    <citation type="submission" date="2021-06" db="EMBL/GenBank/DDBJ databases">
        <title>Comparative genomics, transcriptomics and evolutionary studies reveal genomic signatures of adaptation to plant cell wall in hemibiotrophic fungi.</title>
        <authorList>
            <consortium name="DOE Joint Genome Institute"/>
            <person name="Baroncelli R."/>
            <person name="Diaz J.F."/>
            <person name="Benocci T."/>
            <person name="Peng M."/>
            <person name="Battaglia E."/>
            <person name="Haridas S."/>
            <person name="Andreopoulos W."/>
            <person name="Labutti K."/>
            <person name="Pangilinan J."/>
            <person name="Floch G.L."/>
            <person name="Makela M.R."/>
            <person name="Henrissat B."/>
            <person name="Grigoriev I.V."/>
            <person name="Crouch J.A."/>
            <person name="De Vries R.P."/>
            <person name="Sukno S.A."/>
            <person name="Thon M.R."/>
        </authorList>
    </citation>
    <scope>NUCLEOTIDE SEQUENCE</scope>
    <source>
        <strain evidence="9">CBS 193.32</strain>
    </source>
</reference>
<dbReference type="AlphaFoldDB" id="A0AAJ0ATV9"/>
<evidence type="ECO:0000256" key="6">
    <source>
        <dbReference type="ARBA" id="ARBA00023033"/>
    </source>
</evidence>
<organism evidence="9 10">
    <name type="scientific">Colletotrichum godetiae</name>
    <dbReference type="NCBI Taxonomy" id="1209918"/>
    <lineage>
        <taxon>Eukaryota</taxon>
        <taxon>Fungi</taxon>
        <taxon>Dikarya</taxon>
        <taxon>Ascomycota</taxon>
        <taxon>Pezizomycotina</taxon>
        <taxon>Sordariomycetes</taxon>
        <taxon>Hypocreomycetidae</taxon>
        <taxon>Glomerellales</taxon>
        <taxon>Glomerellaceae</taxon>
        <taxon>Colletotrichum</taxon>
        <taxon>Colletotrichum acutatum species complex</taxon>
    </lineage>
</organism>
<accession>A0AAJ0ATV9</accession>
<dbReference type="SUPFAM" id="SSF51905">
    <property type="entry name" value="FAD/NAD(P)-binding domain"/>
    <property type="match status" value="1"/>
</dbReference>
<dbReference type="PANTHER" id="PTHR47356">
    <property type="entry name" value="FAD-DEPENDENT MONOOXYGENASE ASQG-RELATED"/>
    <property type="match status" value="1"/>
</dbReference>
<proteinExistence type="inferred from homology"/>
<comment type="cofactor">
    <cofactor evidence="1">
        <name>FAD</name>
        <dbReference type="ChEBI" id="CHEBI:57692"/>
    </cofactor>
</comment>
<dbReference type="GeneID" id="85465486"/>
<dbReference type="GO" id="GO:0004497">
    <property type="term" value="F:monooxygenase activity"/>
    <property type="evidence" value="ECO:0007669"/>
    <property type="project" value="UniProtKB-KW"/>
</dbReference>
<dbReference type="GO" id="GO:0071949">
    <property type="term" value="F:FAD binding"/>
    <property type="evidence" value="ECO:0007669"/>
    <property type="project" value="InterPro"/>
</dbReference>
<evidence type="ECO:0000259" key="8">
    <source>
        <dbReference type="Pfam" id="PF01494"/>
    </source>
</evidence>
<evidence type="ECO:0000313" key="10">
    <source>
        <dbReference type="Proteomes" id="UP001224890"/>
    </source>
</evidence>
<dbReference type="EMBL" id="JAHMHR010000010">
    <property type="protein sequence ID" value="KAK1688876.1"/>
    <property type="molecule type" value="Genomic_DNA"/>
</dbReference>
<dbReference type="InterPro" id="IPR036188">
    <property type="entry name" value="FAD/NAD-bd_sf"/>
</dbReference>
<protein>
    <recommendedName>
        <fullName evidence="8">FAD-binding domain-containing protein</fullName>
    </recommendedName>
</protein>